<keyword evidence="1" id="KW-0800">Toxin</keyword>
<evidence type="ECO:0000313" key="7">
    <source>
        <dbReference type="Proteomes" id="UP000224854"/>
    </source>
</evidence>
<feature type="chain" id="PRO_5013242658" evidence="5">
    <location>
        <begin position="21"/>
        <end position="298"/>
    </location>
</feature>
<evidence type="ECO:0000256" key="5">
    <source>
        <dbReference type="SAM" id="SignalP"/>
    </source>
</evidence>
<protein>
    <submittedName>
        <fullName evidence="6">Putative enterotoxin</fullName>
    </submittedName>
</protein>
<proteinExistence type="predicted"/>
<keyword evidence="3" id="KW-0843">Virulence</keyword>
<name>A0A2C5Z1Q1_9HYPO</name>
<comment type="caution">
    <text evidence="6">The sequence shown here is derived from an EMBL/GenBank/DDBJ whole genome shotgun (WGS) entry which is preliminary data.</text>
</comment>
<keyword evidence="2 5" id="KW-0732">Signal</keyword>
<dbReference type="AlphaFoldDB" id="A0A2C5Z1Q1"/>
<evidence type="ECO:0000256" key="2">
    <source>
        <dbReference type="ARBA" id="ARBA00022729"/>
    </source>
</evidence>
<gene>
    <name evidence="6" type="ORF">CDD82_5274</name>
</gene>
<organism evidence="6 7">
    <name type="scientific">Ophiocordyceps australis</name>
    <dbReference type="NCBI Taxonomy" id="1399860"/>
    <lineage>
        <taxon>Eukaryota</taxon>
        <taxon>Fungi</taxon>
        <taxon>Dikarya</taxon>
        <taxon>Ascomycota</taxon>
        <taxon>Pezizomycotina</taxon>
        <taxon>Sordariomycetes</taxon>
        <taxon>Hypocreomycetidae</taxon>
        <taxon>Hypocreales</taxon>
        <taxon>Ophiocordycipitaceae</taxon>
        <taxon>Ophiocordyceps</taxon>
    </lineage>
</organism>
<evidence type="ECO:0000256" key="3">
    <source>
        <dbReference type="ARBA" id="ARBA00023026"/>
    </source>
</evidence>
<evidence type="ECO:0000313" key="6">
    <source>
        <dbReference type="EMBL" id="PHH73773.1"/>
    </source>
</evidence>
<dbReference type="Proteomes" id="UP000224854">
    <property type="component" value="Unassembled WGS sequence"/>
</dbReference>
<dbReference type="EMBL" id="NJEU01000479">
    <property type="protein sequence ID" value="PHH73773.1"/>
    <property type="molecule type" value="Genomic_DNA"/>
</dbReference>
<dbReference type="GO" id="GO:0090729">
    <property type="term" value="F:toxin activity"/>
    <property type="evidence" value="ECO:0007669"/>
    <property type="project" value="UniProtKB-KW"/>
</dbReference>
<feature type="signal peptide" evidence="5">
    <location>
        <begin position="1"/>
        <end position="20"/>
    </location>
</feature>
<evidence type="ECO:0000256" key="4">
    <source>
        <dbReference type="ARBA" id="ARBA00023157"/>
    </source>
</evidence>
<keyword evidence="7" id="KW-1185">Reference proteome</keyword>
<dbReference type="Gene3D" id="3.90.210.10">
    <property type="entry name" value="Heat-Labile Enterotoxin, subunit A"/>
    <property type="match status" value="1"/>
</dbReference>
<reference evidence="6 7" key="1">
    <citation type="submission" date="2017-06" db="EMBL/GenBank/DDBJ databases">
        <title>Ant-infecting Ophiocordyceps genomes reveal a high diversity of potential behavioral manipulation genes and a possible major role for enterotoxins.</title>
        <authorList>
            <person name="De Bekker C."/>
            <person name="Evans H.C."/>
            <person name="Brachmann A."/>
            <person name="Hughes D.P."/>
        </authorList>
    </citation>
    <scope>NUCLEOTIDE SEQUENCE [LARGE SCALE GENOMIC DNA]</scope>
    <source>
        <strain evidence="6 7">1348a</strain>
    </source>
</reference>
<dbReference type="OrthoDB" id="4927890at2759"/>
<dbReference type="InterPro" id="IPR001144">
    <property type="entry name" value="Enterotoxin_A"/>
</dbReference>
<sequence length="298" mass="33497">MKKIQHLLLLAVVHAALCLAQATPRGGTSRPSLKPRKIVFRGESRSPGQIQLARGFLPFSQDQPTADSFSIWRHIINDISDEDGNRETAYVTTTSSLHIGVLQAGLDRMRGWVYVIRATPNIFDAVGSLNPGNEYANEEQYLATMGIRWEQVVGWMPVVDLQVNKTHYNDDRVVMQWHDEQNLTFTPNAEYNFKYEAYAASGPQPQLAGFYGKMDKYKARAPWRAYQAKSLLEYGFDFMDANGAAVGWTGHAPLFVGRVPVFGKSWKSDINESFTLDEAMKLAPEQWGRAMANVLDGF</sequence>
<dbReference type="SUPFAM" id="SSF56399">
    <property type="entry name" value="ADP-ribosylation"/>
    <property type="match status" value="1"/>
</dbReference>
<accession>A0A2C5Z1Q1</accession>
<evidence type="ECO:0000256" key="1">
    <source>
        <dbReference type="ARBA" id="ARBA00022656"/>
    </source>
</evidence>
<dbReference type="Pfam" id="PF01375">
    <property type="entry name" value="Enterotoxin_a"/>
    <property type="match status" value="1"/>
</dbReference>
<keyword evidence="4" id="KW-1015">Disulfide bond</keyword>